<evidence type="ECO:0000313" key="3">
    <source>
        <dbReference type="Proteomes" id="UP000192738"/>
    </source>
</evidence>
<dbReference type="PANTHER" id="PTHR34322">
    <property type="entry name" value="TRANSPOSASE, Y1_TNP DOMAIN-CONTAINING"/>
    <property type="match status" value="1"/>
</dbReference>
<dbReference type="SUPFAM" id="SSF143422">
    <property type="entry name" value="Transposase IS200-like"/>
    <property type="match status" value="1"/>
</dbReference>
<feature type="non-terminal residue" evidence="2">
    <location>
        <position position="1"/>
    </location>
</feature>
<dbReference type="PANTHER" id="PTHR34322:SF2">
    <property type="entry name" value="TRANSPOSASE IS200-LIKE DOMAIN-CONTAINING PROTEIN"/>
    <property type="match status" value="1"/>
</dbReference>
<organism evidence="2 3">
    <name type="scientific">Sporomusa malonica</name>
    <dbReference type="NCBI Taxonomy" id="112901"/>
    <lineage>
        <taxon>Bacteria</taxon>
        <taxon>Bacillati</taxon>
        <taxon>Bacillota</taxon>
        <taxon>Negativicutes</taxon>
        <taxon>Selenomonadales</taxon>
        <taxon>Sporomusaceae</taxon>
        <taxon>Sporomusa</taxon>
    </lineage>
</organism>
<feature type="domain" description="Transposase IS200-like" evidence="1">
    <location>
        <begin position="2"/>
        <end position="77"/>
    </location>
</feature>
<sequence length="209" mass="24915">CEYNIFAYCLMDNHIHLVIKEGKDPLEKLMKRIGVSYVYWYNWKYKRSGHLFQDRYKSEVIEDDRYLLEVIRYIHQNPLQAEMITSLGEYRWSSYAEYTWQHSNIVDTNFILEMFSRNNETARELFIEYMGRMSDCEKEFNLERTKRLTDEEAKEIIKNAIGNLATTQLQSMAKDKRDDLLRKLKAIEGLSIRQIARITGLNFNVVAKA</sequence>
<dbReference type="Proteomes" id="UP000192738">
    <property type="component" value="Unassembled WGS sequence"/>
</dbReference>
<evidence type="ECO:0000313" key="2">
    <source>
        <dbReference type="EMBL" id="SMD15905.1"/>
    </source>
</evidence>
<gene>
    <name evidence="2" type="ORF">SAMN04488500_13923</name>
</gene>
<dbReference type="Pfam" id="PF01797">
    <property type="entry name" value="Y1_Tnp"/>
    <property type="match status" value="1"/>
</dbReference>
<dbReference type="GO" id="GO:0004803">
    <property type="term" value="F:transposase activity"/>
    <property type="evidence" value="ECO:0007669"/>
    <property type="project" value="InterPro"/>
</dbReference>
<dbReference type="InterPro" id="IPR036515">
    <property type="entry name" value="Transposase_17_sf"/>
</dbReference>
<keyword evidence="3" id="KW-1185">Reference proteome</keyword>
<dbReference type="EMBL" id="FWXI01000039">
    <property type="protein sequence ID" value="SMD15905.1"/>
    <property type="molecule type" value="Genomic_DNA"/>
</dbReference>
<proteinExistence type="predicted"/>
<dbReference type="Gene3D" id="3.30.70.1290">
    <property type="entry name" value="Transposase IS200-like"/>
    <property type="match status" value="1"/>
</dbReference>
<name>A0A1W2F1V6_9FIRM</name>
<dbReference type="GO" id="GO:0003677">
    <property type="term" value="F:DNA binding"/>
    <property type="evidence" value="ECO:0007669"/>
    <property type="project" value="InterPro"/>
</dbReference>
<dbReference type="OrthoDB" id="9788881at2"/>
<dbReference type="SMART" id="SM01321">
    <property type="entry name" value="Y1_Tnp"/>
    <property type="match status" value="1"/>
</dbReference>
<accession>A0A1W2F1V6</accession>
<protein>
    <submittedName>
        <fullName evidence="2">Transposase IS200 like</fullName>
    </submittedName>
</protein>
<dbReference type="RefSeq" id="WP_139796375.1">
    <property type="nucleotide sequence ID" value="NZ_FWXI01000039.1"/>
</dbReference>
<evidence type="ECO:0000259" key="1">
    <source>
        <dbReference type="SMART" id="SM01321"/>
    </source>
</evidence>
<dbReference type="AlphaFoldDB" id="A0A1W2F1V6"/>
<dbReference type="GO" id="GO:0006313">
    <property type="term" value="P:DNA transposition"/>
    <property type="evidence" value="ECO:0007669"/>
    <property type="project" value="InterPro"/>
</dbReference>
<reference evidence="2 3" key="1">
    <citation type="submission" date="2017-04" db="EMBL/GenBank/DDBJ databases">
        <authorList>
            <person name="Afonso C.L."/>
            <person name="Miller P.J."/>
            <person name="Scott M.A."/>
            <person name="Spackman E."/>
            <person name="Goraichik I."/>
            <person name="Dimitrov K.M."/>
            <person name="Suarez D.L."/>
            <person name="Swayne D.E."/>
        </authorList>
    </citation>
    <scope>NUCLEOTIDE SEQUENCE [LARGE SCALE GENOMIC DNA]</scope>
    <source>
        <strain evidence="2 3">DSM 5090</strain>
    </source>
</reference>
<dbReference type="InterPro" id="IPR002686">
    <property type="entry name" value="Transposase_17"/>
</dbReference>